<feature type="transmembrane region" description="Helical" evidence="1">
    <location>
        <begin position="150"/>
        <end position="166"/>
    </location>
</feature>
<evidence type="ECO:0000256" key="1">
    <source>
        <dbReference type="SAM" id="Phobius"/>
    </source>
</evidence>
<evidence type="ECO:0000313" key="2">
    <source>
        <dbReference type="EMBL" id="WCO02159.1"/>
    </source>
</evidence>
<feature type="transmembrane region" description="Helical" evidence="1">
    <location>
        <begin position="25"/>
        <end position="46"/>
    </location>
</feature>
<gene>
    <name evidence="2" type="ORF">MUN68_001415</name>
</gene>
<keyword evidence="3" id="KW-1185">Reference proteome</keyword>
<keyword evidence="2" id="KW-0378">Hydrolase</keyword>
<evidence type="ECO:0000313" key="3">
    <source>
        <dbReference type="Proteomes" id="UP001202717"/>
    </source>
</evidence>
<name>A0ABY7RYD3_9FLAO</name>
<dbReference type="PANTHER" id="PTHR35531:SF1">
    <property type="entry name" value="INNER MEMBRANE PROTEIN YBCI-RELATED"/>
    <property type="match status" value="1"/>
</dbReference>
<keyword evidence="1" id="KW-1133">Transmembrane helix</keyword>
<keyword evidence="1" id="KW-0472">Membrane</keyword>
<keyword evidence="1" id="KW-0812">Transmembrane</keyword>
<dbReference type="Pfam" id="PF04307">
    <property type="entry name" value="YdjM"/>
    <property type="match status" value="1"/>
</dbReference>
<dbReference type="GO" id="GO:0016787">
    <property type="term" value="F:hydrolase activity"/>
    <property type="evidence" value="ECO:0007669"/>
    <property type="project" value="UniProtKB-KW"/>
</dbReference>
<feature type="transmembrane region" description="Helical" evidence="1">
    <location>
        <begin position="83"/>
        <end position="99"/>
    </location>
</feature>
<accession>A0ABY7RYD3</accession>
<sequence>MASLFGHGILAFTISKVIDKQDLKILMLLAILSSILPDADVLAFSFGIPYEHMLGHRGFTHSIAFALLWSLVLTVLFSKTKRIIFFIVLFLSTLSHGILDAMTSGGKGVGFLIPFNSERYFFSFRGIKVSPIGIEKFLSEWGLQVLLSELKYIVTPCILVLCVIFLRNKYRK</sequence>
<dbReference type="RefSeq" id="WP_249995096.1">
    <property type="nucleotide sequence ID" value="NZ_CP116221.1"/>
</dbReference>
<protein>
    <submittedName>
        <fullName evidence="2">Metal-dependent hydrolase</fullName>
    </submittedName>
</protein>
<dbReference type="PANTHER" id="PTHR35531">
    <property type="entry name" value="INNER MEMBRANE PROTEIN YBCI-RELATED"/>
    <property type="match status" value="1"/>
</dbReference>
<dbReference type="Proteomes" id="UP001202717">
    <property type="component" value="Chromosome"/>
</dbReference>
<reference evidence="2 3" key="1">
    <citation type="submission" date="2023-01" db="EMBL/GenBank/DDBJ databases">
        <title>Psychroserpens ponticola sp. nov., isolated from seawater.</title>
        <authorList>
            <person name="Kristyanto S."/>
            <person name="Jung J."/>
            <person name="Kim J.M."/>
            <person name="Jeon C.O."/>
        </authorList>
    </citation>
    <scope>NUCLEOTIDE SEQUENCE [LARGE SCALE GENOMIC DNA]</scope>
    <source>
        <strain evidence="2 3">MSW6</strain>
    </source>
</reference>
<feature type="transmembrane region" description="Helical" evidence="1">
    <location>
        <begin position="58"/>
        <end position="76"/>
    </location>
</feature>
<organism evidence="2 3">
    <name type="scientific">Psychroserpens ponticola</name>
    <dbReference type="NCBI Taxonomy" id="2932268"/>
    <lineage>
        <taxon>Bacteria</taxon>
        <taxon>Pseudomonadati</taxon>
        <taxon>Bacteroidota</taxon>
        <taxon>Flavobacteriia</taxon>
        <taxon>Flavobacteriales</taxon>
        <taxon>Flavobacteriaceae</taxon>
        <taxon>Psychroserpens</taxon>
    </lineage>
</organism>
<proteinExistence type="predicted"/>
<dbReference type="InterPro" id="IPR007404">
    <property type="entry name" value="YdjM-like"/>
</dbReference>
<dbReference type="EMBL" id="CP116221">
    <property type="protein sequence ID" value="WCO02159.1"/>
    <property type="molecule type" value="Genomic_DNA"/>
</dbReference>